<reference evidence="13 14" key="1">
    <citation type="submission" date="2020-10" db="EMBL/GenBank/DDBJ databases">
        <title>Pygocentrus nattereri (red-bellied piranha) genome, fPygNat1, primary haplotype.</title>
        <authorList>
            <person name="Myers G."/>
            <person name="Meyer A."/>
            <person name="Karagic N."/>
            <person name="Pippel M."/>
            <person name="Winkler S."/>
            <person name="Tracey A."/>
            <person name="Wood J."/>
            <person name="Formenti G."/>
            <person name="Howe K."/>
            <person name="Fedrigo O."/>
            <person name="Jarvis E.D."/>
        </authorList>
    </citation>
    <scope>NUCLEOTIDE SEQUENCE [LARGE SCALE GENOMIC DNA]</scope>
</reference>
<dbReference type="Pfam" id="PF03803">
    <property type="entry name" value="Scramblase"/>
    <property type="match status" value="1"/>
</dbReference>
<dbReference type="OMA" id="SKQWTGM"/>
<dbReference type="InterPro" id="IPR005552">
    <property type="entry name" value="Scramblase"/>
</dbReference>
<evidence type="ECO:0000256" key="8">
    <source>
        <dbReference type="ARBA" id="ARBA00023136"/>
    </source>
</evidence>
<keyword evidence="8" id="KW-0472">Membrane</keyword>
<evidence type="ECO:0000256" key="6">
    <source>
        <dbReference type="ARBA" id="ARBA00022837"/>
    </source>
</evidence>
<keyword evidence="14" id="KW-1185">Reference proteome</keyword>
<evidence type="ECO:0000256" key="9">
    <source>
        <dbReference type="ARBA" id="ARBA00023139"/>
    </source>
</evidence>
<comment type="subcellular location">
    <subcellularLocation>
        <location evidence="2">Membrane</location>
        <topology evidence="2">Single-pass type II membrane protein</topology>
    </subcellularLocation>
</comment>
<accession>A0A3B4DZV0</accession>
<reference evidence="13" key="3">
    <citation type="submission" date="2025-09" db="UniProtKB">
        <authorList>
            <consortium name="Ensembl"/>
        </authorList>
    </citation>
    <scope>IDENTIFICATION</scope>
</reference>
<evidence type="ECO:0000256" key="5">
    <source>
        <dbReference type="ARBA" id="ARBA00022692"/>
    </source>
</evidence>
<reference evidence="13" key="2">
    <citation type="submission" date="2025-08" db="UniProtKB">
        <authorList>
            <consortium name="Ensembl"/>
        </authorList>
    </citation>
    <scope>IDENTIFICATION</scope>
</reference>
<evidence type="ECO:0000313" key="13">
    <source>
        <dbReference type="Ensembl" id="ENSPNAP00000029932.1"/>
    </source>
</evidence>
<organism evidence="13 14">
    <name type="scientific">Pygocentrus nattereri</name>
    <name type="common">Red-bellied piranha</name>
    <dbReference type="NCBI Taxonomy" id="42514"/>
    <lineage>
        <taxon>Eukaryota</taxon>
        <taxon>Metazoa</taxon>
        <taxon>Chordata</taxon>
        <taxon>Craniata</taxon>
        <taxon>Vertebrata</taxon>
        <taxon>Euteleostomi</taxon>
        <taxon>Actinopterygii</taxon>
        <taxon>Neopterygii</taxon>
        <taxon>Teleostei</taxon>
        <taxon>Ostariophysi</taxon>
        <taxon>Characiformes</taxon>
        <taxon>Characoidei</taxon>
        <taxon>Pygocentrus</taxon>
    </lineage>
</organism>
<evidence type="ECO:0000256" key="11">
    <source>
        <dbReference type="RuleBase" id="RU363116"/>
    </source>
</evidence>
<comment type="function">
    <text evidence="11">May mediate accelerated ATP-independent bidirectional transbilayer migration of phospholipids upon binding calcium ions that results in a loss of phospholipid asymmetry in the plasma membrane.</text>
</comment>
<keyword evidence="6 11" id="KW-0106">Calcium</keyword>
<evidence type="ECO:0000256" key="7">
    <source>
        <dbReference type="ARBA" id="ARBA00022989"/>
    </source>
</evidence>
<evidence type="ECO:0000256" key="1">
    <source>
        <dbReference type="ARBA" id="ARBA00001913"/>
    </source>
</evidence>
<evidence type="ECO:0000256" key="10">
    <source>
        <dbReference type="ARBA" id="ARBA00023288"/>
    </source>
</evidence>
<keyword evidence="7" id="KW-1133">Transmembrane helix</keyword>
<dbReference type="Proteomes" id="UP001501920">
    <property type="component" value="Chromosome 2"/>
</dbReference>
<evidence type="ECO:0000313" key="14">
    <source>
        <dbReference type="Proteomes" id="UP001501920"/>
    </source>
</evidence>
<keyword evidence="9 11" id="KW-0564">Palmitate</keyword>
<name>A0A3B4DZV0_PYGNA</name>
<feature type="region of interest" description="Disordered" evidence="12">
    <location>
        <begin position="45"/>
        <end position="70"/>
    </location>
</feature>
<dbReference type="InterPro" id="IPR025659">
    <property type="entry name" value="Tubby-like_C"/>
</dbReference>
<dbReference type="PANTHER" id="PTHR23248:SF38">
    <property type="entry name" value="PHOSPHOLIPID SCRAMBLASE 1"/>
    <property type="match status" value="1"/>
</dbReference>
<feature type="compositionally biased region" description="Pro residues" evidence="12">
    <location>
        <begin position="51"/>
        <end position="70"/>
    </location>
</feature>
<protein>
    <recommendedName>
        <fullName evidence="11">Phospholipid scramblase</fullName>
    </recommendedName>
</protein>
<evidence type="ECO:0000256" key="3">
    <source>
        <dbReference type="ARBA" id="ARBA00005350"/>
    </source>
</evidence>
<dbReference type="SUPFAM" id="SSF54518">
    <property type="entry name" value="Tubby C-terminal domain-like"/>
    <property type="match status" value="1"/>
</dbReference>
<keyword evidence="5" id="KW-0812">Transmembrane</keyword>
<evidence type="ECO:0000256" key="2">
    <source>
        <dbReference type="ARBA" id="ARBA00004606"/>
    </source>
</evidence>
<evidence type="ECO:0000256" key="12">
    <source>
        <dbReference type="SAM" id="MobiDB-lite"/>
    </source>
</evidence>
<dbReference type="PANTHER" id="PTHR23248">
    <property type="entry name" value="PHOSPHOLIPID SCRAMBLASE-RELATED"/>
    <property type="match status" value="1"/>
</dbReference>
<dbReference type="GeneTree" id="ENSGT00940000165699"/>
<proteinExistence type="inferred from homology"/>
<sequence length="318" mass="35274">MCLYFTAFEFRRNQMYTQGGPGGPPGSDPFTTPVTPVYTTGLPSDLHSVYPAPPHGQPLPPGYVPPQGPAVVPPPPSGYVPPQAPVMMPVPERPPGCPPGLEYLTQIDQLLVHQKMELIEAIFGWETNNQYIVKNSVGQQVFLAAEETDFCTRMVCGSMRSFVLHLQDNTGRVVVTLTRPLKCSSCCFPCCLQELEVQAPPGSPVGYVMQNWHPYLPKFTIKNERREAVLKIVGPFCDCNCCSDVNFEVMSLDEASVVGRISKQWTGMEAEMLTDADNFGVRFPMDLDVKIKAVILGACFLIDFMYFESSPKQDSHHY</sequence>
<keyword evidence="10 11" id="KW-0449">Lipoprotein</keyword>
<dbReference type="AlphaFoldDB" id="A0A3B4DZV0"/>
<dbReference type="GO" id="GO:0005886">
    <property type="term" value="C:plasma membrane"/>
    <property type="evidence" value="ECO:0007669"/>
    <property type="project" value="TreeGrafter"/>
</dbReference>
<keyword evidence="4" id="KW-0597">Phosphoprotein</keyword>
<dbReference type="Ensembl" id="ENSPNAT00000035815.2">
    <property type="protein sequence ID" value="ENSPNAP00000029932.1"/>
    <property type="gene ID" value="ENSPNAG00000016326.2"/>
</dbReference>
<comment type="cofactor">
    <cofactor evidence="1 11">
        <name>Ca(2+)</name>
        <dbReference type="ChEBI" id="CHEBI:29108"/>
    </cofactor>
</comment>
<comment type="similarity">
    <text evidence="3 11">Belongs to the phospholipid scramblase family.</text>
</comment>
<dbReference type="GO" id="GO:0017128">
    <property type="term" value="F:phospholipid scramblase activity"/>
    <property type="evidence" value="ECO:0007669"/>
    <property type="project" value="InterPro"/>
</dbReference>
<evidence type="ECO:0000256" key="4">
    <source>
        <dbReference type="ARBA" id="ARBA00022553"/>
    </source>
</evidence>